<keyword evidence="3" id="KW-1185">Reference proteome</keyword>
<evidence type="ECO:0000256" key="1">
    <source>
        <dbReference type="SAM" id="MobiDB-lite"/>
    </source>
</evidence>
<evidence type="ECO:0000313" key="2">
    <source>
        <dbReference type="EMBL" id="NDY42260.1"/>
    </source>
</evidence>
<proteinExistence type="predicted"/>
<organism evidence="2 3">
    <name type="scientific">Dissulfurirhabdus thermomarina</name>
    <dbReference type="NCBI Taxonomy" id="1765737"/>
    <lineage>
        <taxon>Bacteria</taxon>
        <taxon>Deltaproteobacteria</taxon>
        <taxon>Dissulfurirhabdaceae</taxon>
        <taxon>Dissulfurirhabdus</taxon>
    </lineage>
</organism>
<dbReference type="EMBL" id="JAAGRR010000044">
    <property type="protein sequence ID" value="NDY42260.1"/>
    <property type="molecule type" value="Genomic_DNA"/>
</dbReference>
<dbReference type="GO" id="GO:0005886">
    <property type="term" value="C:plasma membrane"/>
    <property type="evidence" value="ECO:0007669"/>
    <property type="project" value="TreeGrafter"/>
</dbReference>
<protein>
    <recommendedName>
        <fullName evidence="4">Flagellar biosynthesis protein FlhB</fullName>
    </recommendedName>
</protein>
<dbReference type="Proteomes" id="UP000469346">
    <property type="component" value="Unassembled WGS sequence"/>
</dbReference>
<comment type="caution">
    <text evidence="2">The sequence shown here is derived from an EMBL/GenBank/DDBJ whole genome shotgun (WGS) entry which is preliminary data.</text>
</comment>
<gene>
    <name evidence="2" type="ORF">G3N55_05310</name>
</gene>
<dbReference type="SUPFAM" id="SSF160544">
    <property type="entry name" value="EscU C-terminal domain-like"/>
    <property type="match status" value="1"/>
</dbReference>
<dbReference type="InterPro" id="IPR006135">
    <property type="entry name" value="T3SS_substrate_exporter"/>
</dbReference>
<dbReference type="PANTHER" id="PTHR30531">
    <property type="entry name" value="FLAGELLAR BIOSYNTHETIC PROTEIN FLHB"/>
    <property type="match status" value="1"/>
</dbReference>
<dbReference type="RefSeq" id="WP_163298404.1">
    <property type="nucleotide sequence ID" value="NZ_JAAGRR010000044.1"/>
</dbReference>
<dbReference type="AlphaFoldDB" id="A0A6N9TP95"/>
<sequence>MGSSREGPRKKAVALRYDEARDAAPRVTAKGEGLLAERILALAREAGVPVREEPDLVEVLSRLEVNREIPAETYVVVAEILAWIYGVNEAARGARPAGSAEAAPETKGRTSGSRPDNALKSK</sequence>
<evidence type="ECO:0000313" key="3">
    <source>
        <dbReference type="Proteomes" id="UP000469346"/>
    </source>
</evidence>
<dbReference type="Pfam" id="PF01312">
    <property type="entry name" value="Bac_export_2"/>
    <property type="match status" value="1"/>
</dbReference>
<dbReference type="InterPro" id="IPR029025">
    <property type="entry name" value="T3SS_substrate_exporter_C"/>
</dbReference>
<dbReference type="Gene3D" id="3.40.1690.10">
    <property type="entry name" value="secretion proteins EscU"/>
    <property type="match status" value="1"/>
</dbReference>
<dbReference type="GO" id="GO:0009306">
    <property type="term" value="P:protein secretion"/>
    <property type="evidence" value="ECO:0007669"/>
    <property type="project" value="InterPro"/>
</dbReference>
<reference evidence="2 3" key="1">
    <citation type="submission" date="2020-02" db="EMBL/GenBank/DDBJ databases">
        <title>Comparative genomics of sulfur disproportionating microorganisms.</title>
        <authorList>
            <person name="Ward L.M."/>
            <person name="Bertran E."/>
            <person name="Johnston D.T."/>
        </authorList>
    </citation>
    <scope>NUCLEOTIDE SEQUENCE [LARGE SCALE GENOMIC DNA]</scope>
    <source>
        <strain evidence="2 3">DSM 100025</strain>
    </source>
</reference>
<evidence type="ECO:0008006" key="4">
    <source>
        <dbReference type="Google" id="ProtNLM"/>
    </source>
</evidence>
<accession>A0A6N9TP95</accession>
<feature type="region of interest" description="Disordered" evidence="1">
    <location>
        <begin position="94"/>
        <end position="122"/>
    </location>
</feature>
<name>A0A6N9TP95_DISTH</name>
<dbReference type="PANTHER" id="PTHR30531:SF12">
    <property type="entry name" value="FLAGELLAR BIOSYNTHETIC PROTEIN FLHB"/>
    <property type="match status" value="1"/>
</dbReference>